<dbReference type="RefSeq" id="WP_232618188.1">
    <property type="nucleotide sequence ID" value="NZ_PGTC01000011.1"/>
</dbReference>
<accession>A0A1X6ZLC3</accession>
<proteinExistence type="predicted"/>
<reference evidence="1 2" key="1">
    <citation type="submission" date="2017-03" db="EMBL/GenBank/DDBJ databases">
        <authorList>
            <person name="Afonso C.L."/>
            <person name="Miller P.J."/>
            <person name="Scott M.A."/>
            <person name="Spackman E."/>
            <person name="Goraichik I."/>
            <person name="Dimitrov K.M."/>
            <person name="Suarez D.L."/>
            <person name="Swayne D.E."/>
        </authorList>
    </citation>
    <scope>NUCLEOTIDE SEQUENCE [LARGE SCALE GENOMIC DNA]</scope>
    <source>
        <strain evidence="1 2">CECT 7751</strain>
    </source>
</reference>
<name>A0A1X6ZLC3_9RHOB</name>
<organism evidence="1 2">
    <name type="scientific">Pseudooceanicola marinus</name>
    <dbReference type="NCBI Taxonomy" id="396013"/>
    <lineage>
        <taxon>Bacteria</taxon>
        <taxon>Pseudomonadati</taxon>
        <taxon>Pseudomonadota</taxon>
        <taxon>Alphaproteobacteria</taxon>
        <taxon>Rhodobacterales</taxon>
        <taxon>Paracoccaceae</taxon>
        <taxon>Pseudooceanicola</taxon>
    </lineage>
</organism>
<dbReference type="EMBL" id="FWFN01000005">
    <property type="protein sequence ID" value="SLN54701.1"/>
    <property type="molecule type" value="Genomic_DNA"/>
</dbReference>
<evidence type="ECO:0000313" key="2">
    <source>
        <dbReference type="Proteomes" id="UP000193963"/>
    </source>
</evidence>
<keyword evidence="2" id="KW-1185">Reference proteome</keyword>
<dbReference type="AlphaFoldDB" id="A0A1X6ZLC3"/>
<protein>
    <submittedName>
        <fullName evidence="1">Uncharacterized protein</fullName>
    </submittedName>
</protein>
<dbReference type="Proteomes" id="UP000193963">
    <property type="component" value="Unassembled WGS sequence"/>
</dbReference>
<sequence>MNDAVTTTAQDTPGALPSRTALFLCPTLVMNLRAGGGAHTPTSSAIGLATALAAGSPPTSGRDRMSDFFDRIRPA</sequence>
<evidence type="ECO:0000313" key="1">
    <source>
        <dbReference type="EMBL" id="SLN54701.1"/>
    </source>
</evidence>
<gene>
    <name evidence="1" type="ORF">PSM7751_02659</name>
</gene>